<name>A0A8S1NKF2_9CILI</name>
<accession>A0A8S1NKF2</accession>
<dbReference type="AlphaFoldDB" id="A0A8S1NKF2"/>
<dbReference type="EMBL" id="CAJJDN010000051">
    <property type="protein sequence ID" value="CAD8087114.1"/>
    <property type="molecule type" value="Genomic_DNA"/>
</dbReference>
<protein>
    <submittedName>
        <fullName evidence="1">Uncharacterized protein</fullName>
    </submittedName>
</protein>
<organism evidence="1 2">
    <name type="scientific">Paramecium sonneborni</name>
    <dbReference type="NCBI Taxonomy" id="65129"/>
    <lineage>
        <taxon>Eukaryota</taxon>
        <taxon>Sar</taxon>
        <taxon>Alveolata</taxon>
        <taxon>Ciliophora</taxon>
        <taxon>Intramacronucleata</taxon>
        <taxon>Oligohymenophorea</taxon>
        <taxon>Peniculida</taxon>
        <taxon>Parameciidae</taxon>
        <taxon>Paramecium</taxon>
    </lineage>
</organism>
<reference evidence="1" key="1">
    <citation type="submission" date="2021-01" db="EMBL/GenBank/DDBJ databases">
        <authorList>
            <consortium name="Genoscope - CEA"/>
            <person name="William W."/>
        </authorList>
    </citation>
    <scope>NUCLEOTIDE SEQUENCE</scope>
</reference>
<comment type="caution">
    <text evidence="1">The sequence shown here is derived from an EMBL/GenBank/DDBJ whole genome shotgun (WGS) entry which is preliminary data.</text>
</comment>
<evidence type="ECO:0000313" key="1">
    <source>
        <dbReference type="EMBL" id="CAD8087114.1"/>
    </source>
</evidence>
<dbReference type="Proteomes" id="UP000692954">
    <property type="component" value="Unassembled WGS sequence"/>
</dbReference>
<sequence length="79" mass="9817">MQILPSTVWYLKTIIQPIRRIPFFIIKIKFKLKQDQKLERYCFQYKILSLQKKFAKKIKQETIYSKMFNENLQIFLKKK</sequence>
<proteinExistence type="predicted"/>
<gene>
    <name evidence="1" type="ORF">PSON_ATCC_30995.1.T0510018</name>
</gene>
<evidence type="ECO:0000313" key="2">
    <source>
        <dbReference type="Proteomes" id="UP000692954"/>
    </source>
</evidence>
<keyword evidence="2" id="KW-1185">Reference proteome</keyword>